<comment type="caution">
    <text evidence="3">The sequence shown here is derived from an EMBL/GenBank/DDBJ whole genome shotgun (WGS) entry which is preliminary data.</text>
</comment>
<keyword evidence="1" id="KW-0812">Transmembrane</keyword>
<evidence type="ECO:0000313" key="4">
    <source>
        <dbReference type="Proteomes" id="UP000325273"/>
    </source>
</evidence>
<evidence type="ECO:0000259" key="2">
    <source>
        <dbReference type="Pfam" id="PF07811"/>
    </source>
</evidence>
<feature type="transmembrane region" description="Helical" evidence="1">
    <location>
        <begin position="27"/>
        <end position="46"/>
    </location>
</feature>
<keyword evidence="4" id="KW-1185">Reference proteome</keyword>
<dbReference type="InterPro" id="IPR012495">
    <property type="entry name" value="TadE-like_dom"/>
</dbReference>
<evidence type="ECO:0000313" key="3">
    <source>
        <dbReference type="EMBL" id="KAA1011337.1"/>
    </source>
</evidence>
<feature type="domain" description="TadE-like" evidence="2">
    <location>
        <begin position="21"/>
        <end position="63"/>
    </location>
</feature>
<dbReference type="RefSeq" id="WP_149670770.1">
    <property type="nucleotide sequence ID" value="NZ_VTUZ01000009.1"/>
</dbReference>
<keyword evidence="1" id="KW-0472">Membrane</keyword>
<gene>
    <name evidence="3" type="ORF">FVF58_15460</name>
</gene>
<proteinExistence type="predicted"/>
<evidence type="ECO:0000256" key="1">
    <source>
        <dbReference type="SAM" id="Phobius"/>
    </source>
</evidence>
<dbReference type="Pfam" id="PF07811">
    <property type="entry name" value="TadE"/>
    <property type="match status" value="1"/>
</dbReference>
<keyword evidence="1" id="KW-1133">Transmembrane helix</keyword>
<protein>
    <submittedName>
        <fullName evidence="3">Pilus assembly protein</fullName>
    </submittedName>
</protein>
<accession>A0A5B0H830</accession>
<reference evidence="3 4" key="1">
    <citation type="submission" date="2019-08" db="EMBL/GenBank/DDBJ databases">
        <title>Paraburkholderia sp. DCY113.</title>
        <authorList>
            <person name="Kang J."/>
        </authorList>
    </citation>
    <scope>NUCLEOTIDE SEQUENCE [LARGE SCALE GENOMIC DNA]</scope>
    <source>
        <strain evidence="3 4">DCY113</strain>
    </source>
</reference>
<dbReference type="Proteomes" id="UP000325273">
    <property type="component" value="Unassembled WGS sequence"/>
</dbReference>
<organism evidence="3 4">
    <name type="scientific">Paraburkholderia panacisoli</name>
    <dbReference type="NCBI Taxonomy" id="2603818"/>
    <lineage>
        <taxon>Bacteria</taxon>
        <taxon>Pseudomonadati</taxon>
        <taxon>Pseudomonadota</taxon>
        <taxon>Betaproteobacteria</taxon>
        <taxon>Burkholderiales</taxon>
        <taxon>Burkholderiaceae</taxon>
        <taxon>Paraburkholderia</taxon>
    </lineage>
</organism>
<dbReference type="AlphaFoldDB" id="A0A5B0H830"/>
<sequence length="164" mass="17431">MTTAAWPWRRGPIAALTDDSGGSAIEFALLSPVVFFLVLGTVELALDMIVDASVQIAAESASRTGLTTTVPTTGTRAAQAQSIVMNTLGGWQKIGATVTINTLNYGTYNNVGTSSYQTNMGGFGDVVSYQITVTLPDGFTGLPRYFGVPLPLTFQRNFLVQNEK</sequence>
<name>A0A5B0H830_9BURK</name>
<dbReference type="EMBL" id="VTUZ01000009">
    <property type="protein sequence ID" value="KAA1011337.1"/>
    <property type="molecule type" value="Genomic_DNA"/>
</dbReference>